<dbReference type="eggNOG" id="KOG3933">
    <property type="taxonomic scope" value="Eukaryota"/>
</dbReference>
<dbReference type="InterPro" id="IPR019349">
    <property type="entry name" value="Ribosomal_mS35_mit"/>
</dbReference>
<dbReference type="STRING" id="1071380.I2H890"/>
<dbReference type="KEGG" id="tbl:TBLA_0H03110"/>
<dbReference type="FunCoup" id="I2H890">
    <property type="interactions" value="171"/>
</dbReference>
<dbReference type="HOGENOM" id="CLU_1070311_0_0_1"/>
<dbReference type="OrthoDB" id="283424at2759"/>
<evidence type="ECO:0000313" key="3">
    <source>
        <dbReference type="Proteomes" id="UP000002866"/>
    </source>
</evidence>
<dbReference type="Pfam" id="PF10213">
    <property type="entry name" value="MRP-S28"/>
    <property type="match status" value="1"/>
</dbReference>
<organism evidence="2 3">
    <name type="scientific">Henningerozyma blattae (strain ATCC 34711 / CBS 6284 / DSM 70876 / NBRC 10599 / NRRL Y-10934 / UCD 77-7)</name>
    <name type="common">Yeast</name>
    <name type="synonym">Tetrapisispora blattae</name>
    <dbReference type="NCBI Taxonomy" id="1071380"/>
    <lineage>
        <taxon>Eukaryota</taxon>
        <taxon>Fungi</taxon>
        <taxon>Dikarya</taxon>
        <taxon>Ascomycota</taxon>
        <taxon>Saccharomycotina</taxon>
        <taxon>Saccharomycetes</taxon>
        <taxon>Saccharomycetales</taxon>
        <taxon>Saccharomycetaceae</taxon>
        <taxon>Henningerozyma</taxon>
    </lineage>
</organism>
<protein>
    <recommendedName>
        <fullName evidence="1">Small ribosomal subunit protein mS35 mitochondrial conserved domain-containing protein</fullName>
    </recommendedName>
</protein>
<dbReference type="EMBL" id="HE806323">
    <property type="protein sequence ID" value="CCH62592.1"/>
    <property type="molecule type" value="Genomic_DNA"/>
</dbReference>
<dbReference type="GeneID" id="14497749"/>
<feature type="domain" description="Small ribosomal subunit protein mS35 mitochondrial conserved" evidence="1">
    <location>
        <begin position="110"/>
        <end position="245"/>
    </location>
</feature>
<dbReference type="InterPro" id="IPR039848">
    <property type="entry name" value="Ribosomal_mS35_mt"/>
</dbReference>
<evidence type="ECO:0000259" key="1">
    <source>
        <dbReference type="Pfam" id="PF10213"/>
    </source>
</evidence>
<dbReference type="PANTHER" id="PTHR13490:SF0">
    <property type="entry name" value="SMALL RIBOSOMAL SUBUNIT PROTEIN MS35"/>
    <property type="match status" value="1"/>
</dbReference>
<proteinExistence type="predicted"/>
<dbReference type="AlphaFoldDB" id="I2H890"/>
<dbReference type="RefSeq" id="XP_004182111.1">
    <property type="nucleotide sequence ID" value="XM_004182063.1"/>
</dbReference>
<dbReference type="OMA" id="WRMNEER"/>
<sequence length="260" mass="30171">MFRGILTKPSSPFQLCMPVLRVSKISNSVQSRAFSSFLPTNNKETSTKKGITSSNKAKEILLQEKSTLPKFDFDELPSIAQDLVDQHREQRFYNRIAAYELPLLVKFRQEYIPPSTDSVLSFRYTTYPGEETTPGSVPAASKVVLTISMDKLKYSDKEKHKLAILSGTNYNPITKTFKFSCNKYQNKLENKYYLINIWNQLITELKDTSDMFEDVPIDKRYAQTIERRRKRKSGARSICAFPKEWERPEDAPKKLFNFFD</sequence>
<dbReference type="PANTHER" id="PTHR13490">
    <property type="entry name" value="MITOCHONDRIAL 28S RIBOSOMAL PROTEIN S28"/>
    <property type="match status" value="1"/>
</dbReference>
<evidence type="ECO:0000313" key="2">
    <source>
        <dbReference type="EMBL" id="CCH62592.1"/>
    </source>
</evidence>
<gene>
    <name evidence="2" type="primary">TBLA0H03110</name>
    <name evidence="2" type="ORF">TBLA_0H03110</name>
</gene>
<dbReference type="GO" id="GO:0032543">
    <property type="term" value="P:mitochondrial translation"/>
    <property type="evidence" value="ECO:0007669"/>
    <property type="project" value="InterPro"/>
</dbReference>
<keyword evidence="3" id="KW-1185">Reference proteome</keyword>
<reference evidence="2 3" key="1">
    <citation type="journal article" date="2011" name="Proc. Natl. Acad. Sci. U.S.A.">
        <title>Evolutionary erosion of yeast sex chromosomes by mating-type switching accidents.</title>
        <authorList>
            <person name="Gordon J.L."/>
            <person name="Armisen D."/>
            <person name="Proux-Wera E."/>
            <person name="Oheigeartaigh S.S."/>
            <person name="Byrne K.P."/>
            <person name="Wolfe K.H."/>
        </authorList>
    </citation>
    <scope>NUCLEOTIDE SEQUENCE [LARGE SCALE GENOMIC DNA]</scope>
    <source>
        <strain evidence="3">ATCC 34711 / CBS 6284 / DSM 70876 / NBRC 10599 / NRRL Y-10934 / UCD 77-7</strain>
    </source>
</reference>
<dbReference type="GO" id="GO:0005763">
    <property type="term" value="C:mitochondrial small ribosomal subunit"/>
    <property type="evidence" value="ECO:0007669"/>
    <property type="project" value="EnsemblFungi"/>
</dbReference>
<name>I2H890_HENB6</name>
<dbReference type="InParanoid" id="I2H890"/>
<accession>I2H890</accession>
<dbReference type="Proteomes" id="UP000002866">
    <property type="component" value="Chromosome 8"/>
</dbReference>
<dbReference type="GO" id="GO:0003735">
    <property type="term" value="F:structural constituent of ribosome"/>
    <property type="evidence" value="ECO:0007669"/>
    <property type="project" value="EnsemblFungi"/>
</dbReference>